<sequence>MTRTLTDLAYDYIADEIMQHRFVQGSFINESDIAKHLNISRTPVRGAFKKLTKEGILEYVPNKGKRVTGQVVRHESLVELLQFFDFSLSYFFNSLSTFFVDIDKEDLDNLASQFDYAHASHDFSALNEALITLVTVLSQAVGNSYIRDITLNSLAEIYQILKQKFD</sequence>
<dbReference type="SMART" id="SM00345">
    <property type="entry name" value="HTH_GNTR"/>
    <property type="match status" value="1"/>
</dbReference>
<keyword evidence="3" id="KW-0804">Transcription</keyword>
<evidence type="ECO:0000256" key="3">
    <source>
        <dbReference type="ARBA" id="ARBA00023163"/>
    </source>
</evidence>
<dbReference type="KEGG" id="auh:AWM75_00905"/>
<dbReference type="Proteomes" id="UP000062260">
    <property type="component" value="Chromosome"/>
</dbReference>
<dbReference type="InterPro" id="IPR000524">
    <property type="entry name" value="Tscrpt_reg_HTH_GntR"/>
</dbReference>
<dbReference type="InterPro" id="IPR036390">
    <property type="entry name" value="WH_DNA-bd_sf"/>
</dbReference>
<keyword evidence="5" id="KW-1185">Reference proteome</keyword>
<evidence type="ECO:0000256" key="1">
    <source>
        <dbReference type="ARBA" id="ARBA00023015"/>
    </source>
</evidence>
<dbReference type="GO" id="GO:0003677">
    <property type="term" value="F:DNA binding"/>
    <property type="evidence" value="ECO:0007669"/>
    <property type="project" value="UniProtKB-KW"/>
</dbReference>
<reference evidence="5" key="2">
    <citation type="submission" date="2016-01" db="EMBL/GenBank/DDBJ databases">
        <title>Six Aerococcus type strain genome sequencing and assembly using PacBio and Illumina Hiseq.</title>
        <authorList>
            <person name="Carkaci D."/>
            <person name="Dargis R."/>
            <person name="Nielsen X.C."/>
            <person name="Skovgaard O."/>
            <person name="Fuursted K."/>
            <person name="Christensen J.J."/>
        </authorList>
    </citation>
    <scope>NUCLEOTIDE SEQUENCE [LARGE SCALE GENOMIC DNA]</scope>
    <source>
        <strain evidence="5">CCUG42038B</strain>
    </source>
</reference>
<dbReference type="EMBL" id="CP014163">
    <property type="protein sequence ID" value="AMB98639.1"/>
    <property type="molecule type" value="Genomic_DNA"/>
</dbReference>
<evidence type="ECO:0000313" key="5">
    <source>
        <dbReference type="Proteomes" id="UP000062260"/>
    </source>
</evidence>
<dbReference type="PANTHER" id="PTHR43537:SF5">
    <property type="entry name" value="UXU OPERON TRANSCRIPTIONAL REGULATOR"/>
    <property type="match status" value="1"/>
</dbReference>
<dbReference type="STRING" id="128944.AWM75_00905"/>
<proteinExistence type="predicted"/>
<dbReference type="RefSeq" id="WP_067977298.1">
    <property type="nucleotide sequence ID" value="NZ_CP014163.1"/>
</dbReference>
<accession>A0A0X8FJV7</accession>
<dbReference type="PANTHER" id="PTHR43537">
    <property type="entry name" value="TRANSCRIPTIONAL REGULATOR, GNTR FAMILY"/>
    <property type="match status" value="1"/>
</dbReference>
<dbReference type="AlphaFoldDB" id="A0A0X8FJV7"/>
<evidence type="ECO:0000256" key="2">
    <source>
        <dbReference type="ARBA" id="ARBA00023125"/>
    </source>
</evidence>
<dbReference type="PROSITE" id="PS50949">
    <property type="entry name" value="HTH_GNTR"/>
    <property type="match status" value="1"/>
</dbReference>
<organism evidence="4 5">
    <name type="scientific">Aerococcus urinaehominis</name>
    <dbReference type="NCBI Taxonomy" id="128944"/>
    <lineage>
        <taxon>Bacteria</taxon>
        <taxon>Bacillati</taxon>
        <taxon>Bacillota</taxon>
        <taxon>Bacilli</taxon>
        <taxon>Lactobacillales</taxon>
        <taxon>Aerococcaceae</taxon>
        <taxon>Aerococcus</taxon>
    </lineage>
</organism>
<gene>
    <name evidence="4" type="ORF">AWM75_00905</name>
</gene>
<keyword evidence="1" id="KW-0805">Transcription regulation</keyword>
<dbReference type="InterPro" id="IPR036388">
    <property type="entry name" value="WH-like_DNA-bd_sf"/>
</dbReference>
<dbReference type="SUPFAM" id="SSF46785">
    <property type="entry name" value="Winged helix' DNA-binding domain"/>
    <property type="match status" value="1"/>
</dbReference>
<dbReference type="OrthoDB" id="368257at2"/>
<name>A0A0X8FJV7_9LACT</name>
<protein>
    <submittedName>
        <fullName evidence="4">Uncharacterized protein</fullName>
    </submittedName>
</protein>
<dbReference type="GO" id="GO:0003700">
    <property type="term" value="F:DNA-binding transcription factor activity"/>
    <property type="evidence" value="ECO:0007669"/>
    <property type="project" value="InterPro"/>
</dbReference>
<dbReference type="Gene3D" id="1.10.10.10">
    <property type="entry name" value="Winged helix-like DNA-binding domain superfamily/Winged helix DNA-binding domain"/>
    <property type="match status" value="1"/>
</dbReference>
<reference evidence="4 5" key="1">
    <citation type="journal article" date="2016" name="Genome Announc.">
        <title>Complete Genome Sequences of Aerococcus christensenii CCUG 28831T, Aerococcus sanguinicola CCUG 43001T, Aerococcus urinae CCUG 36881T, Aerococcus urinaeequi CCUG 28094T, Aerococcus urinaehominis CCUG 42038 BT, and Aerococcus viridans CCUG 4311T.</title>
        <authorList>
            <person name="Carkaci D."/>
            <person name="Dargis R."/>
            <person name="Nielsen X.C."/>
            <person name="Skovgaard O."/>
            <person name="Fuursted K."/>
            <person name="Christensen J.J."/>
        </authorList>
    </citation>
    <scope>NUCLEOTIDE SEQUENCE [LARGE SCALE GENOMIC DNA]</scope>
    <source>
        <strain evidence="4 5">CCUG42038B</strain>
    </source>
</reference>
<dbReference type="Pfam" id="PF00392">
    <property type="entry name" value="GntR"/>
    <property type="match status" value="1"/>
</dbReference>
<keyword evidence="2" id="KW-0238">DNA-binding</keyword>
<dbReference type="CDD" id="cd07377">
    <property type="entry name" value="WHTH_GntR"/>
    <property type="match status" value="1"/>
</dbReference>
<evidence type="ECO:0000313" key="4">
    <source>
        <dbReference type="EMBL" id="AMB98639.1"/>
    </source>
</evidence>